<evidence type="ECO:0000313" key="3">
    <source>
        <dbReference type="Proteomes" id="UP000233551"/>
    </source>
</evidence>
<proteinExistence type="predicted"/>
<name>A0A2I0J629_PUNGR</name>
<protein>
    <recommendedName>
        <fullName evidence="4">Retrotransposon gag protein</fullName>
    </recommendedName>
</protein>
<dbReference type="Gene3D" id="3.10.10.10">
    <property type="entry name" value="HIV Type 1 Reverse Transcriptase, subunit A, domain 1"/>
    <property type="match status" value="1"/>
</dbReference>
<evidence type="ECO:0000313" key="2">
    <source>
        <dbReference type="EMBL" id="PKI51380.1"/>
    </source>
</evidence>
<evidence type="ECO:0000256" key="1">
    <source>
        <dbReference type="SAM" id="MobiDB-lite"/>
    </source>
</evidence>
<dbReference type="InterPro" id="IPR043502">
    <property type="entry name" value="DNA/RNA_pol_sf"/>
</dbReference>
<organism evidence="2 3">
    <name type="scientific">Punica granatum</name>
    <name type="common">Pomegranate</name>
    <dbReference type="NCBI Taxonomy" id="22663"/>
    <lineage>
        <taxon>Eukaryota</taxon>
        <taxon>Viridiplantae</taxon>
        <taxon>Streptophyta</taxon>
        <taxon>Embryophyta</taxon>
        <taxon>Tracheophyta</taxon>
        <taxon>Spermatophyta</taxon>
        <taxon>Magnoliopsida</taxon>
        <taxon>eudicotyledons</taxon>
        <taxon>Gunneridae</taxon>
        <taxon>Pentapetalae</taxon>
        <taxon>rosids</taxon>
        <taxon>malvids</taxon>
        <taxon>Myrtales</taxon>
        <taxon>Lythraceae</taxon>
        <taxon>Punica</taxon>
    </lineage>
</organism>
<dbReference type="AlphaFoldDB" id="A0A2I0J629"/>
<accession>A0A2I0J629</accession>
<reference evidence="2 3" key="1">
    <citation type="submission" date="2017-11" db="EMBL/GenBank/DDBJ databases">
        <title>De-novo sequencing of pomegranate (Punica granatum L.) genome.</title>
        <authorList>
            <person name="Akparov Z."/>
            <person name="Amiraslanov A."/>
            <person name="Hajiyeva S."/>
            <person name="Abbasov M."/>
            <person name="Kaur K."/>
            <person name="Hamwieh A."/>
            <person name="Solovyev V."/>
            <person name="Salamov A."/>
            <person name="Braich B."/>
            <person name="Kosarev P."/>
            <person name="Mahmoud A."/>
            <person name="Hajiyev E."/>
            <person name="Babayeva S."/>
            <person name="Izzatullayeva V."/>
            <person name="Mammadov A."/>
            <person name="Mammadov A."/>
            <person name="Sharifova S."/>
            <person name="Ojaghi J."/>
            <person name="Eynullazada K."/>
            <person name="Bayramov B."/>
            <person name="Abdulazimova A."/>
            <person name="Shahmuradov I."/>
        </authorList>
    </citation>
    <scope>NUCLEOTIDE SEQUENCE [LARGE SCALE GENOMIC DNA]</scope>
    <source>
        <strain evidence="3">cv. AG2017</strain>
        <tissue evidence="2">Leaf</tissue>
    </source>
</reference>
<dbReference type="EMBL" id="PGOL01002010">
    <property type="protein sequence ID" value="PKI51380.1"/>
    <property type="molecule type" value="Genomic_DNA"/>
</dbReference>
<feature type="region of interest" description="Disordered" evidence="1">
    <location>
        <begin position="84"/>
        <end position="142"/>
    </location>
</feature>
<dbReference type="SUPFAM" id="SSF56672">
    <property type="entry name" value="DNA/RNA polymerases"/>
    <property type="match status" value="1"/>
</dbReference>
<gene>
    <name evidence="2" type="ORF">CRG98_028241</name>
</gene>
<sequence>MARERTWRELAAPDLNQQSLCITYPEIETAFKLKSGLIHLLPTFHKLSREDPHRHLKEFHTVCSTMKPRGLQDEPDQQANAISRFSNHQRRYDPYSNQYKSGWRDHPNLRYGQQNQQPPPQTFRYKKPDPPLNQESDSSTSLEDLVKSLATNTLSFQKEARSSIQNLESQTSQLATTVSKLEGAKGKLPSQTEINPRENASAITLRSGKVLELADIIPPPFPGRFARAKEEEAEQEILETFRKVEVNIPLLDTIKQVPRYAKFLEELCTNKRKMSKGEKISVGENASVVIQRKVPQKYKDPDSQWVSPIHVVPKKIGLTLVKNERDELVSTRVQNGWRVCIDYRKLNAVT</sequence>
<dbReference type="Proteomes" id="UP000233551">
    <property type="component" value="Unassembled WGS sequence"/>
</dbReference>
<feature type="compositionally biased region" description="Polar residues" evidence="1">
    <location>
        <begin position="133"/>
        <end position="142"/>
    </location>
</feature>
<evidence type="ECO:0008006" key="4">
    <source>
        <dbReference type="Google" id="ProtNLM"/>
    </source>
</evidence>
<comment type="caution">
    <text evidence="2">The sequence shown here is derived from an EMBL/GenBank/DDBJ whole genome shotgun (WGS) entry which is preliminary data.</text>
</comment>
<keyword evidence="3" id="KW-1185">Reference proteome</keyword>